<evidence type="ECO:0008006" key="4">
    <source>
        <dbReference type="Google" id="ProtNLM"/>
    </source>
</evidence>
<feature type="signal peptide" evidence="1">
    <location>
        <begin position="1"/>
        <end position="21"/>
    </location>
</feature>
<keyword evidence="1" id="KW-0732">Signal</keyword>
<sequence length="170" mass="18730">MACSRTLWTFVLVTLVAGVAAVSARAQDGDIPPSCTWLNAVLEGCSDDSFEFKDISGWDLLKREYFACLYSRIIQADSRTTCQDDALLSQVQDCRVDAYLKLKPDVKLKSPPFDNSVQLFKNCMANTLGKFREAGMTALRGFRAGPEGASLMGAPFNAKPNITVEYTHFV</sequence>
<reference evidence="2" key="2">
    <citation type="submission" date="2021-09" db="EMBL/GenBank/DDBJ databases">
        <authorList>
            <person name="Jia N."/>
            <person name="Wang J."/>
            <person name="Shi W."/>
            <person name="Du L."/>
            <person name="Sun Y."/>
            <person name="Zhan W."/>
            <person name="Jiang J."/>
            <person name="Wang Q."/>
            <person name="Zhang B."/>
            <person name="Ji P."/>
            <person name="Sakyi L.B."/>
            <person name="Cui X."/>
            <person name="Yuan T."/>
            <person name="Jiang B."/>
            <person name="Yang W."/>
            <person name="Lam T.T.-Y."/>
            <person name="Chang Q."/>
            <person name="Ding S."/>
            <person name="Wang X."/>
            <person name="Zhu J."/>
            <person name="Ruan X."/>
            <person name="Zhao L."/>
            <person name="Wei J."/>
            <person name="Que T."/>
            <person name="Du C."/>
            <person name="Cheng J."/>
            <person name="Dai P."/>
            <person name="Han X."/>
            <person name="Huang E."/>
            <person name="Gao Y."/>
            <person name="Liu J."/>
            <person name="Shao H."/>
            <person name="Ye R."/>
            <person name="Li L."/>
            <person name="Wei W."/>
            <person name="Wang X."/>
            <person name="Wang C."/>
            <person name="Huo Q."/>
            <person name="Li W."/>
            <person name="Guo W."/>
            <person name="Chen H."/>
            <person name="Chen S."/>
            <person name="Zhou L."/>
            <person name="Zhou L."/>
            <person name="Ni X."/>
            <person name="Tian J."/>
            <person name="Zhou Y."/>
            <person name="Sheng Y."/>
            <person name="Liu T."/>
            <person name="Pan Y."/>
            <person name="Xia L."/>
            <person name="Li J."/>
            <person name="Zhao F."/>
            <person name="Cao W."/>
        </authorList>
    </citation>
    <scope>NUCLEOTIDE SEQUENCE</scope>
    <source>
        <strain evidence="2">Rsan-2018</strain>
        <tissue evidence="2">Larvae</tissue>
    </source>
</reference>
<organism evidence="2 3">
    <name type="scientific">Rhipicephalus sanguineus</name>
    <name type="common">Brown dog tick</name>
    <name type="synonym">Ixodes sanguineus</name>
    <dbReference type="NCBI Taxonomy" id="34632"/>
    <lineage>
        <taxon>Eukaryota</taxon>
        <taxon>Metazoa</taxon>
        <taxon>Ecdysozoa</taxon>
        <taxon>Arthropoda</taxon>
        <taxon>Chelicerata</taxon>
        <taxon>Arachnida</taxon>
        <taxon>Acari</taxon>
        <taxon>Parasitiformes</taxon>
        <taxon>Ixodida</taxon>
        <taxon>Ixodoidea</taxon>
        <taxon>Ixodidae</taxon>
        <taxon>Rhipicephalinae</taxon>
        <taxon>Rhipicephalus</taxon>
        <taxon>Rhipicephalus</taxon>
    </lineage>
</organism>
<feature type="chain" id="PRO_5039000945" description="Secreted protein" evidence="1">
    <location>
        <begin position="22"/>
        <end position="170"/>
    </location>
</feature>
<dbReference type="OMA" id="LFKNCMA"/>
<dbReference type="Proteomes" id="UP000821837">
    <property type="component" value="Unassembled WGS sequence"/>
</dbReference>
<dbReference type="OrthoDB" id="6485707at2759"/>
<accession>A0A9D4PD24</accession>
<dbReference type="AlphaFoldDB" id="A0A9D4PD24"/>
<evidence type="ECO:0000256" key="1">
    <source>
        <dbReference type="SAM" id="SignalP"/>
    </source>
</evidence>
<reference evidence="2" key="1">
    <citation type="journal article" date="2020" name="Cell">
        <title>Large-Scale Comparative Analyses of Tick Genomes Elucidate Their Genetic Diversity and Vector Capacities.</title>
        <authorList>
            <consortium name="Tick Genome and Microbiome Consortium (TIGMIC)"/>
            <person name="Jia N."/>
            <person name="Wang J."/>
            <person name="Shi W."/>
            <person name="Du L."/>
            <person name="Sun Y."/>
            <person name="Zhan W."/>
            <person name="Jiang J.F."/>
            <person name="Wang Q."/>
            <person name="Zhang B."/>
            <person name="Ji P."/>
            <person name="Bell-Sakyi L."/>
            <person name="Cui X.M."/>
            <person name="Yuan T.T."/>
            <person name="Jiang B.G."/>
            <person name="Yang W.F."/>
            <person name="Lam T.T."/>
            <person name="Chang Q.C."/>
            <person name="Ding S.J."/>
            <person name="Wang X.J."/>
            <person name="Zhu J.G."/>
            <person name="Ruan X.D."/>
            <person name="Zhao L."/>
            <person name="Wei J.T."/>
            <person name="Ye R.Z."/>
            <person name="Que T.C."/>
            <person name="Du C.H."/>
            <person name="Zhou Y.H."/>
            <person name="Cheng J.X."/>
            <person name="Dai P.F."/>
            <person name="Guo W.B."/>
            <person name="Han X.H."/>
            <person name="Huang E.J."/>
            <person name="Li L.F."/>
            <person name="Wei W."/>
            <person name="Gao Y.C."/>
            <person name="Liu J.Z."/>
            <person name="Shao H.Z."/>
            <person name="Wang X."/>
            <person name="Wang C.C."/>
            <person name="Yang T.C."/>
            <person name="Huo Q.B."/>
            <person name="Li W."/>
            <person name="Chen H.Y."/>
            <person name="Chen S.E."/>
            <person name="Zhou L.G."/>
            <person name="Ni X.B."/>
            <person name="Tian J.H."/>
            <person name="Sheng Y."/>
            <person name="Liu T."/>
            <person name="Pan Y.S."/>
            <person name="Xia L.Y."/>
            <person name="Li J."/>
            <person name="Zhao F."/>
            <person name="Cao W.C."/>
        </authorList>
    </citation>
    <scope>NUCLEOTIDE SEQUENCE</scope>
    <source>
        <strain evidence="2">Rsan-2018</strain>
    </source>
</reference>
<comment type="caution">
    <text evidence="2">The sequence shown here is derived from an EMBL/GenBank/DDBJ whole genome shotgun (WGS) entry which is preliminary data.</text>
</comment>
<protein>
    <recommendedName>
        <fullName evidence="4">Secreted protein</fullName>
    </recommendedName>
</protein>
<gene>
    <name evidence="2" type="ORF">HPB52_015238</name>
</gene>
<proteinExistence type="predicted"/>
<keyword evidence="3" id="KW-1185">Reference proteome</keyword>
<evidence type="ECO:0000313" key="2">
    <source>
        <dbReference type="EMBL" id="KAH7935936.1"/>
    </source>
</evidence>
<dbReference type="VEuPathDB" id="VectorBase:RSAN_045815"/>
<name>A0A9D4PD24_RHISA</name>
<dbReference type="EMBL" id="JABSTV010001255">
    <property type="protein sequence ID" value="KAH7935936.1"/>
    <property type="molecule type" value="Genomic_DNA"/>
</dbReference>
<evidence type="ECO:0000313" key="3">
    <source>
        <dbReference type="Proteomes" id="UP000821837"/>
    </source>
</evidence>